<keyword evidence="2" id="KW-1185">Reference proteome</keyword>
<accession>A0ABU1HQQ1</accession>
<dbReference type="EMBL" id="JAVIZQ010000001">
    <property type="protein sequence ID" value="MDR6142381.1"/>
    <property type="molecule type" value="Genomic_DNA"/>
</dbReference>
<dbReference type="InterPro" id="IPR009045">
    <property type="entry name" value="Zn_M74/Hedgehog-like"/>
</dbReference>
<evidence type="ECO:0000313" key="1">
    <source>
        <dbReference type="EMBL" id="MDR6142381.1"/>
    </source>
</evidence>
<reference evidence="1 2" key="1">
    <citation type="submission" date="2023-08" db="EMBL/GenBank/DDBJ databases">
        <title>Functional and genomic diversity of the sorghum phyllosphere microbiome.</title>
        <authorList>
            <person name="Shade A."/>
        </authorList>
    </citation>
    <scope>NUCLEOTIDE SEQUENCE [LARGE SCALE GENOMIC DNA]</scope>
    <source>
        <strain evidence="1 2">SORGH_AS_0445</strain>
    </source>
</reference>
<proteinExistence type="predicted"/>
<protein>
    <submittedName>
        <fullName evidence="1">Uncharacterized protein</fullName>
    </submittedName>
</protein>
<sequence length="273" mass="31108">MAFTYTGEQVDLGFGRGWLSRPAAASIRRVDRQIGHPLQITEAGRTRARQMEHWLTYQRVGRPIALHPDTPSEHQKGLSIDSDEAQRIIAILEDHGWRRTVYRWVNGKWTLVERWHFEYFAHLDNRLHDPEPASASPAPVHEEGTEMQTIKWGDHIFTIDGSYLKHETNNRQASTMGWLFNRNDRMAKGSMYVGVDNDAVNALQKSLSIPWYAFELVMSGRGFNIDGTRGDGTGENGRVWSLLHEINAKLDGIRIDTTGLAKSFDELQKKING</sequence>
<comment type="caution">
    <text evidence="1">The sequence shown here is derived from an EMBL/GenBank/DDBJ whole genome shotgun (WGS) entry which is preliminary data.</text>
</comment>
<name>A0ABU1HQQ1_9MICO</name>
<dbReference type="SUPFAM" id="SSF55166">
    <property type="entry name" value="Hedgehog/DD-peptidase"/>
    <property type="match status" value="1"/>
</dbReference>
<evidence type="ECO:0000313" key="2">
    <source>
        <dbReference type="Proteomes" id="UP001249291"/>
    </source>
</evidence>
<gene>
    <name evidence="1" type="ORF">QE375_001935</name>
</gene>
<organism evidence="1 2">
    <name type="scientific">Microbacterium foliorum</name>
    <dbReference type="NCBI Taxonomy" id="104336"/>
    <lineage>
        <taxon>Bacteria</taxon>
        <taxon>Bacillati</taxon>
        <taxon>Actinomycetota</taxon>
        <taxon>Actinomycetes</taxon>
        <taxon>Micrococcales</taxon>
        <taxon>Microbacteriaceae</taxon>
        <taxon>Microbacterium</taxon>
    </lineage>
</organism>
<dbReference type="Proteomes" id="UP001249291">
    <property type="component" value="Unassembled WGS sequence"/>
</dbReference>
<dbReference type="RefSeq" id="WP_309690298.1">
    <property type="nucleotide sequence ID" value="NZ_JAVIZQ010000001.1"/>
</dbReference>